<dbReference type="SUPFAM" id="SSF63862">
    <property type="entry name" value="Thiamin pyrophosphokinase, substrate-binding domain"/>
    <property type="match status" value="1"/>
</dbReference>
<reference evidence="2" key="1">
    <citation type="submission" date="2016-06" db="UniProtKB">
        <authorList>
            <consortium name="WormBaseParasite"/>
        </authorList>
    </citation>
    <scope>IDENTIFICATION</scope>
</reference>
<dbReference type="InterPro" id="IPR036371">
    <property type="entry name" value="TPK_B1-bd_sf"/>
</dbReference>
<dbReference type="InterPro" id="IPR007373">
    <property type="entry name" value="Thiamin_PyroPKinase_B1-bd"/>
</dbReference>
<dbReference type="GO" id="GO:0030975">
    <property type="term" value="F:thiamine binding"/>
    <property type="evidence" value="ECO:0007669"/>
    <property type="project" value="InterPro"/>
</dbReference>
<evidence type="ECO:0000313" key="2">
    <source>
        <dbReference type="WBParaSite" id="GPUH_0000672101-mRNA-1"/>
    </source>
</evidence>
<name>A0A183DDC1_9BILA</name>
<protein>
    <submittedName>
        <fullName evidence="2">TPK_B1_binding domain-containing protein</fullName>
    </submittedName>
</protein>
<dbReference type="Pfam" id="PF04265">
    <property type="entry name" value="TPK_B1_binding"/>
    <property type="match status" value="1"/>
</dbReference>
<feature type="domain" description="Thiamin pyrophosphokinase thiamin-binding" evidence="1">
    <location>
        <begin position="5"/>
        <end position="30"/>
    </location>
</feature>
<dbReference type="Gene3D" id="2.60.120.320">
    <property type="entry name" value="Thiamin pyrophosphokinase, thiamin-binding domain"/>
    <property type="match status" value="1"/>
</dbReference>
<dbReference type="AlphaFoldDB" id="A0A183DDC1"/>
<organism evidence="2">
    <name type="scientific">Gongylonema pulchrum</name>
    <dbReference type="NCBI Taxonomy" id="637853"/>
    <lineage>
        <taxon>Eukaryota</taxon>
        <taxon>Metazoa</taxon>
        <taxon>Ecdysozoa</taxon>
        <taxon>Nematoda</taxon>
        <taxon>Chromadorea</taxon>
        <taxon>Rhabditida</taxon>
        <taxon>Spirurina</taxon>
        <taxon>Spiruromorpha</taxon>
        <taxon>Spiruroidea</taxon>
        <taxon>Gongylonematidae</taxon>
        <taxon>Gongylonema</taxon>
    </lineage>
</organism>
<sequence length="43" mass="4725">LLTGKCGVVPFVQRKTVVTSTGLQWNLGNYIDSNAKTFLVEIL</sequence>
<dbReference type="GO" id="GO:0009229">
    <property type="term" value="P:thiamine diphosphate biosynthetic process"/>
    <property type="evidence" value="ECO:0007669"/>
    <property type="project" value="InterPro"/>
</dbReference>
<proteinExistence type="predicted"/>
<evidence type="ECO:0000259" key="1">
    <source>
        <dbReference type="Pfam" id="PF04265"/>
    </source>
</evidence>
<accession>A0A183DDC1</accession>
<dbReference type="WBParaSite" id="GPUH_0000672101-mRNA-1">
    <property type="protein sequence ID" value="GPUH_0000672101-mRNA-1"/>
    <property type="gene ID" value="GPUH_0000672101"/>
</dbReference>